<accession>A0A8J3ZGY2</accession>
<feature type="transmembrane region" description="Helical" evidence="1">
    <location>
        <begin position="27"/>
        <end position="51"/>
    </location>
</feature>
<sequence>MLFGAIGLAAVVPMLLKLRRRLGTRWAPGIAVAVFAAMFAVSTFLIGPPAFRRGTPVRTRSAPSA</sequence>
<reference evidence="2" key="1">
    <citation type="submission" date="2021-01" db="EMBL/GenBank/DDBJ databases">
        <title>Whole genome shotgun sequence of Virgisporangium aurantiacum NBRC 16421.</title>
        <authorList>
            <person name="Komaki H."/>
            <person name="Tamura T."/>
        </authorList>
    </citation>
    <scope>NUCLEOTIDE SEQUENCE</scope>
    <source>
        <strain evidence="2">NBRC 16421</strain>
    </source>
</reference>
<evidence type="ECO:0000313" key="3">
    <source>
        <dbReference type="Proteomes" id="UP000612585"/>
    </source>
</evidence>
<evidence type="ECO:0000256" key="1">
    <source>
        <dbReference type="SAM" id="Phobius"/>
    </source>
</evidence>
<evidence type="ECO:0000313" key="2">
    <source>
        <dbReference type="EMBL" id="GIJ63616.1"/>
    </source>
</evidence>
<keyword evidence="1" id="KW-1133">Transmembrane helix</keyword>
<comment type="caution">
    <text evidence="2">The sequence shown here is derived from an EMBL/GenBank/DDBJ whole genome shotgun (WGS) entry which is preliminary data.</text>
</comment>
<protein>
    <submittedName>
        <fullName evidence="2">Uncharacterized protein</fullName>
    </submittedName>
</protein>
<gene>
    <name evidence="2" type="ORF">Vau01_111320</name>
</gene>
<dbReference type="AlphaFoldDB" id="A0A8J3ZGY2"/>
<keyword evidence="3" id="KW-1185">Reference proteome</keyword>
<dbReference type="Proteomes" id="UP000612585">
    <property type="component" value="Unassembled WGS sequence"/>
</dbReference>
<keyword evidence="1" id="KW-0812">Transmembrane</keyword>
<organism evidence="2 3">
    <name type="scientific">Virgisporangium aurantiacum</name>
    <dbReference type="NCBI Taxonomy" id="175570"/>
    <lineage>
        <taxon>Bacteria</taxon>
        <taxon>Bacillati</taxon>
        <taxon>Actinomycetota</taxon>
        <taxon>Actinomycetes</taxon>
        <taxon>Micromonosporales</taxon>
        <taxon>Micromonosporaceae</taxon>
        <taxon>Virgisporangium</taxon>
    </lineage>
</organism>
<proteinExistence type="predicted"/>
<keyword evidence="1" id="KW-0472">Membrane</keyword>
<dbReference type="EMBL" id="BOPG01000100">
    <property type="protein sequence ID" value="GIJ63616.1"/>
    <property type="molecule type" value="Genomic_DNA"/>
</dbReference>
<name>A0A8J3ZGY2_9ACTN</name>
<dbReference type="RefSeq" id="WP_204010579.1">
    <property type="nucleotide sequence ID" value="NZ_BOPG01000100.1"/>
</dbReference>